<gene>
    <name evidence="8" type="ORF">GCM10011521_11150</name>
</gene>
<organism evidence="8 9">
    <name type="scientific">Arenimonas soli</name>
    <dbReference type="NCBI Taxonomy" id="2269504"/>
    <lineage>
        <taxon>Bacteria</taxon>
        <taxon>Pseudomonadati</taxon>
        <taxon>Pseudomonadota</taxon>
        <taxon>Gammaproteobacteria</taxon>
        <taxon>Lysobacterales</taxon>
        <taxon>Lysobacteraceae</taxon>
        <taxon>Arenimonas</taxon>
    </lineage>
</organism>
<evidence type="ECO:0000256" key="2">
    <source>
        <dbReference type="ARBA" id="ARBA00022475"/>
    </source>
</evidence>
<protein>
    <submittedName>
        <fullName evidence="8">Membrane protein</fullName>
    </submittedName>
</protein>
<dbReference type="InterPro" id="IPR004869">
    <property type="entry name" value="MMPL_dom"/>
</dbReference>
<keyword evidence="9" id="KW-1185">Reference proteome</keyword>
<comment type="subcellular location">
    <subcellularLocation>
        <location evidence="1">Cell membrane</location>
        <topology evidence="1">Multi-pass membrane protein</topology>
    </subcellularLocation>
</comment>
<dbReference type="InterPro" id="IPR050545">
    <property type="entry name" value="Mycobact_MmpL"/>
</dbReference>
<feature type="transmembrane region" description="Helical" evidence="6">
    <location>
        <begin position="736"/>
        <end position="754"/>
    </location>
</feature>
<feature type="transmembrane region" description="Helical" evidence="6">
    <location>
        <begin position="278"/>
        <end position="298"/>
    </location>
</feature>
<dbReference type="PANTHER" id="PTHR33406:SF13">
    <property type="entry name" value="MEMBRANE PROTEIN YDFJ"/>
    <property type="match status" value="1"/>
</dbReference>
<dbReference type="RefSeq" id="WP_188662090.1">
    <property type="nucleotide sequence ID" value="NZ_BMKC01000001.1"/>
</dbReference>
<sequence>MTEARRPRAWAWLALAWLVAVGALAWQQAGFWREGRLDSDVLALLPGAHEDPRLAQANARLAEGGTRQLVVLLGHADWATLRRGAEAFSASLHEDPRLTALADDGAADAAMSAYAPYQRGLLTREQRQRLSDTDPATLGRQALARLFAPGSAPGWAADPLGLELDWWQARAGQGPVPRDGLLAIEEADRHWVVQRFEHIGSPFALDGERHLQLALERAHAAAEAAAGQPLQRLQAGVPLHAEAAAAQASREVATIGLGSLAAVLLLVWLAFRSLRPILLVGVSLVVGVAAGVAVTAWWFGQVHLLTLVFGASLVGVAEDYGIHYFASRQQDQSPPRPLMRRLLPALSLALATSVLAYLTLAIAPFPGLRQMAVFSAAGLTAAFLTVVLWFPFLDRQSPRPSAFSRAVAASLARWPRWPRGLAGLALAVLLAAGILAGLWQLQVRDDLRSLQASPAALVAGERDTARLLSLPSPAQYFLVQGPTPEALLRAEEGLVDQLAGLRQQGVLSGWRAVSDFLPSQARQAGDAALREAADAAALALASDVLEENLVLAPAPARTLQPDTWLAASASLPLRPLWLGEQDGRWATIVLLEGLAPASVASLAGVAADSPHVRWVDRTAAYSDLLSHYRRMMGGLVFAAYAAVGLALALRFRRRAWRALLPTALAGATSLGLLGWLGVPLDLFGVLAQLLLLGFGIDYGIFLLEHDDDPASWLAVSLGAASTTLAFGLLALSATPALHSFGLSLLMGIGLVWLLSPCFRMRREPGALAH</sequence>
<proteinExistence type="predicted"/>
<evidence type="ECO:0000256" key="5">
    <source>
        <dbReference type="ARBA" id="ARBA00023136"/>
    </source>
</evidence>
<dbReference type="Pfam" id="PF03176">
    <property type="entry name" value="MMPL"/>
    <property type="match status" value="1"/>
</dbReference>
<keyword evidence="4 6" id="KW-1133">Transmembrane helix</keyword>
<evidence type="ECO:0000256" key="1">
    <source>
        <dbReference type="ARBA" id="ARBA00004651"/>
    </source>
</evidence>
<feature type="transmembrane region" description="Helical" evidence="6">
    <location>
        <begin position="342"/>
        <end position="365"/>
    </location>
</feature>
<feature type="domain" description="Membrane transport protein MMPL" evidence="7">
    <location>
        <begin position="210"/>
        <end position="387"/>
    </location>
</feature>
<dbReference type="EMBL" id="BMKC01000001">
    <property type="protein sequence ID" value="GGA74711.1"/>
    <property type="molecule type" value="Genomic_DNA"/>
</dbReference>
<keyword evidence="2" id="KW-1003">Cell membrane</keyword>
<dbReference type="PANTHER" id="PTHR33406">
    <property type="entry name" value="MEMBRANE PROTEIN MJ1562-RELATED"/>
    <property type="match status" value="1"/>
</dbReference>
<name>A0ABQ1HG47_9GAMM</name>
<keyword evidence="3 6" id="KW-0812">Transmembrane</keyword>
<feature type="transmembrane region" description="Helical" evidence="6">
    <location>
        <begin position="710"/>
        <end position="730"/>
    </location>
</feature>
<keyword evidence="5 6" id="KW-0472">Membrane</keyword>
<comment type="caution">
    <text evidence="8">The sequence shown here is derived from an EMBL/GenBank/DDBJ whole genome shotgun (WGS) entry which is preliminary data.</text>
</comment>
<evidence type="ECO:0000256" key="4">
    <source>
        <dbReference type="ARBA" id="ARBA00022989"/>
    </source>
</evidence>
<feature type="transmembrane region" description="Helical" evidence="6">
    <location>
        <begin position="371"/>
        <end position="393"/>
    </location>
</feature>
<evidence type="ECO:0000313" key="9">
    <source>
        <dbReference type="Proteomes" id="UP000623419"/>
    </source>
</evidence>
<dbReference type="Gene3D" id="1.20.1640.10">
    <property type="entry name" value="Multidrug efflux transporter AcrB transmembrane domain"/>
    <property type="match status" value="2"/>
</dbReference>
<dbReference type="Proteomes" id="UP000623419">
    <property type="component" value="Unassembled WGS sequence"/>
</dbReference>
<feature type="transmembrane region" description="Helical" evidence="6">
    <location>
        <begin position="631"/>
        <end position="651"/>
    </location>
</feature>
<feature type="transmembrane region" description="Helical" evidence="6">
    <location>
        <begin position="252"/>
        <end position="271"/>
    </location>
</feature>
<feature type="transmembrane region" description="Helical" evidence="6">
    <location>
        <begin position="682"/>
        <end position="703"/>
    </location>
</feature>
<accession>A0ABQ1HG47</accession>
<feature type="transmembrane region" description="Helical" evidence="6">
    <location>
        <begin position="421"/>
        <end position="441"/>
    </location>
</feature>
<dbReference type="SUPFAM" id="SSF82866">
    <property type="entry name" value="Multidrug efflux transporter AcrB transmembrane domain"/>
    <property type="match status" value="2"/>
</dbReference>
<evidence type="ECO:0000256" key="3">
    <source>
        <dbReference type="ARBA" id="ARBA00022692"/>
    </source>
</evidence>
<feature type="transmembrane region" description="Helical" evidence="6">
    <location>
        <begin position="658"/>
        <end position="676"/>
    </location>
</feature>
<evidence type="ECO:0000259" key="7">
    <source>
        <dbReference type="Pfam" id="PF03176"/>
    </source>
</evidence>
<evidence type="ECO:0000256" key="6">
    <source>
        <dbReference type="SAM" id="Phobius"/>
    </source>
</evidence>
<reference evidence="9" key="1">
    <citation type="journal article" date="2019" name="Int. J. Syst. Evol. Microbiol.">
        <title>The Global Catalogue of Microorganisms (GCM) 10K type strain sequencing project: providing services to taxonomists for standard genome sequencing and annotation.</title>
        <authorList>
            <consortium name="The Broad Institute Genomics Platform"/>
            <consortium name="The Broad Institute Genome Sequencing Center for Infectious Disease"/>
            <person name="Wu L."/>
            <person name="Ma J."/>
        </authorList>
    </citation>
    <scope>NUCLEOTIDE SEQUENCE [LARGE SCALE GENOMIC DNA]</scope>
    <source>
        <strain evidence="9">CGMCC 1.15905</strain>
    </source>
</reference>
<evidence type="ECO:0000313" key="8">
    <source>
        <dbReference type="EMBL" id="GGA74711.1"/>
    </source>
</evidence>